<name>A0A4R1H6U0_9GAMM</name>
<feature type="transmembrane region" description="Helical" evidence="1">
    <location>
        <begin position="12"/>
        <end position="32"/>
    </location>
</feature>
<comment type="caution">
    <text evidence="2">The sequence shown here is derived from an EMBL/GenBank/DDBJ whole genome shotgun (WGS) entry which is preliminary data.</text>
</comment>
<gene>
    <name evidence="2" type="ORF">DFR30_0097</name>
</gene>
<dbReference type="Proteomes" id="UP000295707">
    <property type="component" value="Unassembled WGS sequence"/>
</dbReference>
<evidence type="ECO:0000313" key="2">
    <source>
        <dbReference type="EMBL" id="TCK16878.1"/>
    </source>
</evidence>
<proteinExistence type="predicted"/>
<dbReference type="SUPFAM" id="SSF89372">
    <property type="entry name" value="Fucose-specific lectin"/>
    <property type="match status" value="1"/>
</dbReference>
<keyword evidence="1" id="KW-1133">Transmembrane helix</keyword>
<accession>A0A4R1H6U0</accession>
<evidence type="ECO:0008006" key="4">
    <source>
        <dbReference type="Google" id="ProtNLM"/>
    </source>
</evidence>
<reference evidence="2 3" key="1">
    <citation type="submission" date="2019-03" db="EMBL/GenBank/DDBJ databases">
        <title>Genomic Encyclopedia of Type Strains, Phase IV (KMG-IV): sequencing the most valuable type-strain genomes for metagenomic binning, comparative biology and taxonomic classification.</title>
        <authorList>
            <person name="Goeker M."/>
        </authorList>
    </citation>
    <scope>NUCLEOTIDE SEQUENCE [LARGE SCALE GENOMIC DNA]</scope>
    <source>
        <strain evidence="2 3">DSM 19610</strain>
    </source>
</reference>
<keyword evidence="1" id="KW-0812">Transmembrane</keyword>
<organism evidence="2 3">
    <name type="scientific">Thiogranum longum</name>
    <dbReference type="NCBI Taxonomy" id="1537524"/>
    <lineage>
        <taxon>Bacteria</taxon>
        <taxon>Pseudomonadati</taxon>
        <taxon>Pseudomonadota</taxon>
        <taxon>Gammaproteobacteria</taxon>
        <taxon>Chromatiales</taxon>
        <taxon>Ectothiorhodospiraceae</taxon>
        <taxon>Thiogranum</taxon>
    </lineage>
</organism>
<dbReference type="AlphaFoldDB" id="A0A4R1H6U0"/>
<evidence type="ECO:0000256" key="1">
    <source>
        <dbReference type="SAM" id="Phobius"/>
    </source>
</evidence>
<keyword evidence="3" id="KW-1185">Reference proteome</keyword>
<protein>
    <recommendedName>
        <fullName evidence="4">Type 4 fimbrial biogenesis protein PilX N-terminal domain-containing protein</fullName>
    </recommendedName>
</protein>
<evidence type="ECO:0000313" key="3">
    <source>
        <dbReference type="Proteomes" id="UP000295707"/>
    </source>
</evidence>
<dbReference type="RefSeq" id="WP_132970808.1">
    <property type="nucleotide sequence ID" value="NZ_SMFX01000001.1"/>
</dbReference>
<dbReference type="OrthoDB" id="6829668at2"/>
<dbReference type="EMBL" id="SMFX01000001">
    <property type="protein sequence ID" value="TCK16878.1"/>
    <property type="molecule type" value="Genomic_DNA"/>
</dbReference>
<sequence>MTRLPQHQRGAITLVGALFIVVVLSVMAISLLQMARSNILNSAVNNDAIEALFVAETGVEHASYLYASTSSCAGLAGVGPVAAGRGSFVLSNPVVQPGGECRVQVTASVVSAGTAPSVRSARVDLRLGLPTGAWAVGKNGAIFFWDGTSWTASSFTASDDLKAITCPTANVCHAVGKNGVVLHYIGGTWTETILDPGEDYEDIACAPSNPDYCFLVGKQGGGIIRFWDGSSWSAPSASTAIVDDLKAVTCPSTTCYAVGKKNQPPLVYNGSTWVNDGTDNINKELKGVSCYSTTGCQAVGKRNGSNYTFAQRPGGSFTWQRNQVASGFNKPDLESVYCISASDCWAAGKKRKPGNDFSLVHWDGTSWISWPTAALGKGEDLKGISCSSTIDCFAVGKKGSVLHWNGSTWSDASSGLTNPDLESVVFTGGSSGSSVALVRWEELIRN</sequence>
<keyword evidence="1" id="KW-0472">Membrane</keyword>